<dbReference type="EMBL" id="KV425903">
    <property type="protein sequence ID" value="KZW00184.1"/>
    <property type="molecule type" value="Genomic_DNA"/>
</dbReference>
<dbReference type="Proteomes" id="UP000077266">
    <property type="component" value="Unassembled WGS sequence"/>
</dbReference>
<protein>
    <submittedName>
        <fullName evidence="1">Uncharacterized protein</fullName>
    </submittedName>
</protein>
<evidence type="ECO:0000313" key="1">
    <source>
        <dbReference type="EMBL" id="KZW00184.1"/>
    </source>
</evidence>
<dbReference type="AlphaFoldDB" id="A0A165N482"/>
<accession>A0A165N482</accession>
<proteinExistence type="predicted"/>
<gene>
    <name evidence="1" type="ORF">EXIGLDRAFT_177362</name>
</gene>
<dbReference type="InParanoid" id="A0A165N482"/>
<reference evidence="1 2" key="1">
    <citation type="journal article" date="2016" name="Mol. Biol. Evol.">
        <title>Comparative Genomics of Early-Diverging Mushroom-Forming Fungi Provides Insights into the Origins of Lignocellulose Decay Capabilities.</title>
        <authorList>
            <person name="Nagy L.G."/>
            <person name="Riley R."/>
            <person name="Tritt A."/>
            <person name="Adam C."/>
            <person name="Daum C."/>
            <person name="Floudas D."/>
            <person name="Sun H."/>
            <person name="Yadav J.S."/>
            <person name="Pangilinan J."/>
            <person name="Larsson K.H."/>
            <person name="Matsuura K."/>
            <person name="Barry K."/>
            <person name="Labutti K."/>
            <person name="Kuo R."/>
            <person name="Ohm R.A."/>
            <person name="Bhattacharya S.S."/>
            <person name="Shirouzu T."/>
            <person name="Yoshinaga Y."/>
            <person name="Martin F.M."/>
            <person name="Grigoriev I.V."/>
            <person name="Hibbett D.S."/>
        </authorList>
    </citation>
    <scope>NUCLEOTIDE SEQUENCE [LARGE SCALE GENOMIC DNA]</scope>
    <source>
        <strain evidence="1 2">HHB12029</strain>
    </source>
</reference>
<organism evidence="1 2">
    <name type="scientific">Exidia glandulosa HHB12029</name>
    <dbReference type="NCBI Taxonomy" id="1314781"/>
    <lineage>
        <taxon>Eukaryota</taxon>
        <taxon>Fungi</taxon>
        <taxon>Dikarya</taxon>
        <taxon>Basidiomycota</taxon>
        <taxon>Agaricomycotina</taxon>
        <taxon>Agaricomycetes</taxon>
        <taxon>Auriculariales</taxon>
        <taxon>Exidiaceae</taxon>
        <taxon>Exidia</taxon>
    </lineage>
</organism>
<keyword evidence="2" id="KW-1185">Reference proteome</keyword>
<evidence type="ECO:0000313" key="2">
    <source>
        <dbReference type="Proteomes" id="UP000077266"/>
    </source>
</evidence>
<name>A0A165N482_EXIGL</name>
<sequence>MNVFLASITALLTSSLDTGIRLIRTNFPALRTVAACHSCRPSSDGTLKVYWPWACCELAHSNCGHMKTLQAQSWLVIDTSVRAFGTRAGYCRRLFKRSRRPCGDCDQHLCTVPAVFDSLGGALVSAAAWKSLAHSQFSQ</sequence>